<gene>
    <name evidence="7" type="ORF">CCR94_20575</name>
</gene>
<dbReference type="Pfam" id="PF02653">
    <property type="entry name" value="BPD_transp_2"/>
    <property type="match status" value="1"/>
</dbReference>
<keyword evidence="5" id="KW-0472">Membrane</keyword>
<comment type="caution">
    <text evidence="7">The sequence shown here is derived from an EMBL/GenBank/DDBJ whole genome shotgun (WGS) entry which is preliminary data.</text>
</comment>
<accession>A0A2S6MXZ6</accession>
<evidence type="ECO:0000256" key="3">
    <source>
        <dbReference type="ARBA" id="ARBA00022692"/>
    </source>
</evidence>
<dbReference type="GO" id="GO:0005886">
    <property type="term" value="C:plasma membrane"/>
    <property type="evidence" value="ECO:0007669"/>
    <property type="project" value="UniProtKB-SubCell"/>
</dbReference>
<sequence>MSKRFDVTRGDHIFRAAREAAWATLVVAGLGFPIIAYRAEPDFNNALMLQARWPLFFEFCLAAFVLRFALALWSGGAAKAVARERIWRKPGWLGPVALAVLVVYPIAIVGALGPQAALKWVDTYGVQILIYVLLGWGLNITVGLAGLLDLGYAAFYAVGAYAYALIAPATGLGFWALLPVCGLLAAFWGFCIGFPVLRLRGDYLAIVTLAFAEIVRIVLINWDVVTHGEAGLFGFPGLNFFGLPFIPGPRGFAAHVGLPFAGVHKPIFLYYLVLVLALAANFVSLRLRRLPLGRAWEALREDEIACRALGLDTANIKLTAFALGAFFAGVAGCLFALRQGFVSPSAFTFSESALILAIVVLGGGGSQLGVAVAAVFLVGASELLRELTFLKSVFGEDFDPAQYRMLLVGLAMVGMMNFRPRGLVSTREPTIRLGPEPAK</sequence>
<dbReference type="PANTHER" id="PTHR30482:SF20">
    <property type="entry name" value="HIGH-AFFINITY BRANCHED-CHAIN AMINO ACID TRANSPORT SYSTEM PERMEASE PROTEIN LIVM"/>
    <property type="match status" value="1"/>
</dbReference>
<dbReference type="EMBL" id="NHSJ01000126">
    <property type="protein sequence ID" value="PPQ27228.1"/>
    <property type="molecule type" value="Genomic_DNA"/>
</dbReference>
<evidence type="ECO:0000256" key="5">
    <source>
        <dbReference type="ARBA" id="ARBA00023136"/>
    </source>
</evidence>
<comment type="subcellular location">
    <subcellularLocation>
        <location evidence="1">Cell membrane</location>
        <topology evidence="1">Multi-pass membrane protein</topology>
    </subcellularLocation>
</comment>
<proteinExistence type="predicted"/>
<protein>
    <submittedName>
        <fullName evidence="7">Branched-chain amino acid ABC transporter permease</fullName>
    </submittedName>
</protein>
<name>A0A2S6MXZ6_9HYPH</name>
<feature type="domain" description="High-affinity branched-chain amino acid transport system permease LivHM N-terminal" evidence="6">
    <location>
        <begin position="18"/>
        <end position="96"/>
    </location>
</feature>
<evidence type="ECO:0000313" key="8">
    <source>
        <dbReference type="Proteomes" id="UP000239089"/>
    </source>
</evidence>
<evidence type="ECO:0000259" key="6">
    <source>
        <dbReference type="Pfam" id="PF11862"/>
    </source>
</evidence>
<dbReference type="PANTHER" id="PTHR30482">
    <property type="entry name" value="HIGH-AFFINITY BRANCHED-CHAIN AMINO ACID TRANSPORT SYSTEM PERMEASE"/>
    <property type="match status" value="1"/>
</dbReference>
<organism evidence="7 8">
    <name type="scientific">Rhodoblastus sphagnicola</name>
    <dbReference type="NCBI Taxonomy" id="333368"/>
    <lineage>
        <taxon>Bacteria</taxon>
        <taxon>Pseudomonadati</taxon>
        <taxon>Pseudomonadota</taxon>
        <taxon>Alphaproteobacteria</taxon>
        <taxon>Hyphomicrobiales</taxon>
        <taxon>Rhodoblastaceae</taxon>
        <taxon>Rhodoblastus</taxon>
    </lineage>
</organism>
<dbReference type="NCBIfam" id="NF008450">
    <property type="entry name" value="PRK11301.1"/>
    <property type="match status" value="1"/>
</dbReference>
<dbReference type="AlphaFoldDB" id="A0A2S6MXZ6"/>
<keyword evidence="4" id="KW-1133">Transmembrane helix</keyword>
<dbReference type="OrthoDB" id="9814461at2"/>
<evidence type="ECO:0000256" key="4">
    <source>
        <dbReference type="ARBA" id="ARBA00022989"/>
    </source>
</evidence>
<evidence type="ECO:0000313" key="7">
    <source>
        <dbReference type="EMBL" id="PPQ27228.1"/>
    </source>
</evidence>
<keyword evidence="3" id="KW-0812">Transmembrane</keyword>
<dbReference type="CDD" id="cd06581">
    <property type="entry name" value="TM_PBP1_LivM_like"/>
    <property type="match status" value="1"/>
</dbReference>
<reference evidence="7 8" key="1">
    <citation type="journal article" date="2018" name="Arch. Microbiol.">
        <title>New insights into the metabolic potential of the phototrophic purple bacterium Rhodopila globiformis DSM 161(T) from its draft genome sequence and evidence for a vanadium-dependent nitrogenase.</title>
        <authorList>
            <person name="Imhoff J.F."/>
            <person name="Rahn T."/>
            <person name="Kunzel S."/>
            <person name="Neulinger S.C."/>
        </authorList>
    </citation>
    <scope>NUCLEOTIDE SEQUENCE [LARGE SCALE GENOMIC DNA]</scope>
    <source>
        <strain evidence="7 8">DSM 16996</strain>
    </source>
</reference>
<dbReference type="InterPro" id="IPR021807">
    <property type="entry name" value="LivHM_N"/>
</dbReference>
<dbReference type="Pfam" id="PF11862">
    <property type="entry name" value="DUF3382"/>
    <property type="match status" value="1"/>
</dbReference>
<dbReference type="InterPro" id="IPR043428">
    <property type="entry name" value="LivM-like"/>
</dbReference>
<keyword evidence="8" id="KW-1185">Reference proteome</keyword>
<dbReference type="InterPro" id="IPR001851">
    <property type="entry name" value="ABC_transp_permease"/>
</dbReference>
<evidence type="ECO:0000256" key="2">
    <source>
        <dbReference type="ARBA" id="ARBA00022475"/>
    </source>
</evidence>
<dbReference type="Proteomes" id="UP000239089">
    <property type="component" value="Unassembled WGS sequence"/>
</dbReference>
<keyword evidence="2" id="KW-1003">Cell membrane</keyword>
<evidence type="ECO:0000256" key="1">
    <source>
        <dbReference type="ARBA" id="ARBA00004651"/>
    </source>
</evidence>
<dbReference type="RefSeq" id="WP_104509766.1">
    <property type="nucleotide sequence ID" value="NZ_JACIGC010000005.1"/>
</dbReference>
<dbReference type="GO" id="GO:0015658">
    <property type="term" value="F:branched-chain amino acid transmembrane transporter activity"/>
    <property type="evidence" value="ECO:0007669"/>
    <property type="project" value="InterPro"/>
</dbReference>